<organism evidence="2 3">
    <name type="scientific">Colletotrichum cuscutae</name>
    <dbReference type="NCBI Taxonomy" id="1209917"/>
    <lineage>
        <taxon>Eukaryota</taxon>
        <taxon>Fungi</taxon>
        <taxon>Dikarya</taxon>
        <taxon>Ascomycota</taxon>
        <taxon>Pezizomycotina</taxon>
        <taxon>Sordariomycetes</taxon>
        <taxon>Hypocreomycetidae</taxon>
        <taxon>Glomerellales</taxon>
        <taxon>Glomerellaceae</taxon>
        <taxon>Colletotrichum</taxon>
        <taxon>Colletotrichum acutatum species complex</taxon>
    </lineage>
</organism>
<keyword evidence="3" id="KW-1185">Reference proteome</keyword>
<sequence length="239" mass="27370">MDPPTPTDHYSILGVVKDTTQEHIEDAFYGLVERAPYQFQITAAYKVLSDPLLRARCDKSRQPVVRAKSLRLRKFSASERRTSDDDVPSEVTFKSRWPEVLATPRDKSFYQQPAMVRPQPHQLQNKYHAEERSEIPMVYEDVCKTPKGYQVRDRDATTDLYNEDSHCLNEALDPRELKTPSPPNKARLVPPGRQPGCMDNRPHGWKGWYPTNKGLSPADCPICEEFVSKVFCTQCNATT</sequence>
<evidence type="ECO:0000313" key="3">
    <source>
        <dbReference type="Proteomes" id="UP001239213"/>
    </source>
</evidence>
<comment type="caution">
    <text evidence="2">The sequence shown here is derived from an EMBL/GenBank/DDBJ whole genome shotgun (WGS) entry which is preliminary data.</text>
</comment>
<dbReference type="InterPro" id="IPR001623">
    <property type="entry name" value="DnaJ_domain"/>
</dbReference>
<name>A0AAI9YCD8_9PEZI</name>
<dbReference type="InterPro" id="IPR036869">
    <property type="entry name" value="J_dom_sf"/>
</dbReference>
<gene>
    <name evidence="2" type="ORF">CCUS01_13301</name>
</gene>
<evidence type="ECO:0000313" key="2">
    <source>
        <dbReference type="EMBL" id="KAK1496722.1"/>
    </source>
</evidence>
<dbReference type="Proteomes" id="UP001239213">
    <property type="component" value="Unassembled WGS sequence"/>
</dbReference>
<protein>
    <recommendedName>
        <fullName evidence="4">J domain-containing protein</fullName>
    </recommendedName>
</protein>
<proteinExistence type="predicted"/>
<dbReference type="Gene3D" id="1.10.287.110">
    <property type="entry name" value="DnaJ domain"/>
    <property type="match status" value="1"/>
</dbReference>
<accession>A0AAI9YCD8</accession>
<reference evidence="2" key="1">
    <citation type="submission" date="2016-11" db="EMBL/GenBank/DDBJ databases">
        <title>The genome sequence of Colletotrichum cuscutae.</title>
        <authorList>
            <person name="Baroncelli R."/>
        </authorList>
    </citation>
    <scope>NUCLEOTIDE SEQUENCE</scope>
    <source>
        <strain evidence="2">IMI 304802</strain>
    </source>
</reference>
<dbReference type="EMBL" id="MPDP01000012">
    <property type="protein sequence ID" value="KAK1496722.1"/>
    <property type="molecule type" value="Genomic_DNA"/>
</dbReference>
<evidence type="ECO:0008006" key="4">
    <source>
        <dbReference type="Google" id="ProtNLM"/>
    </source>
</evidence>
<dbReference type="AlphaFoldDB" id="A0AAI9YCD8"/>
<evidence type="ECO:0000256" key="1">
    <source>
        <dbReference type="SAM" id="MobiDB-lite"/>
    </source>
</evidence>
<dbReference type="SUPFAM" id="SSF46565">
    <property type="entry name" value="Chaperone J-domain"/>
    <property type="match status" value="1"/>
</dbReference>
<feature type="region of interest" description="Disordered" evidence="1">
    <location>
        <begin position="171"/>
        <end position="197"/>
    </location>
</feature>
<dbReference type="CDD" id="cd06257">
    <property type="entry name" value="DnaJ"/>
    <property type="match status" value="1"/>
</dbReference>